<dbReference type="EMBL" id="CALNXK010000051">
    <property type="protein sequence ID" value="CAH3132643.1"/>
    <property type="molecule type" value="Genomic_DNA"/>
</dbReference>
<organism evidence="1 2">
    <name type="scientific">Porites lobata</name>
    <dbReference type="NCBI Taxonomy" id="104759"/>
    <lineage>
        <taxon>Eukaryota</taxon>
        <taxon>Metazoa</taxon>
        <taxon>Cnidaria</taxon>
        <taxon>Anthozoa</taxon>
        <taxon>Hexacorallia</taxon>
        <taxon>Scleractinia</taxon>
        <taxon>Fungiina</taxon>
        <taxon>Poritidae</taxon>
        <taxon>Porites</taxon>
    </lineage>
</organism>
<dbReference type="Gene3D" id="3.60.10.10">
    <property type="entry name" value="Endonuclease/exonuclease/phosphatase"/>
    <property type="match status" value="1"/>
</dbReference>
<gene>
    <name evidence="1" type="ORF">PLOB_00036045</name>
</gene>
<keyword evidence="2" id="KW-1185">Reference proteome</keyword>
<accession>A0ABN8P7D0</accession>
<comment type="caution">
    <text evidence="1">The sequence shown here is derived from an EMBL/GenBank/DDBJ whole genome shotgun (WGS) entry which is preliminary data.</text>
</comment>
<evidence type="ECO:0008006" key="3">
    <source>
        <dbReference type="Google" id="ProtNLM"/>
    </source>
</evidence>
<protein>
    <recommendedName>
        <fullName evidence="3">Endonuclease/exonuclease/phosphatase domain-containing protein</fullName>
    </recommendedName>
</protein>
<feature type="non-terminal residue" evidence="1">
    <location>
        <position position="1"/>
    </location>
</feature>
<proteinExistence type="predicted"/>
<reference evidence="1 2" key="1">
    <citation type="submission" date="2022-05" db="EMBL/GenBank/DDBJ databases">
        <authorList>
            <consortium name="Genoscope - CEA"/>
            <person name="William W."/>
        </authorList>
    </citation>
    <scope>NUCLEOTIDE SEQUENCE [LARGE SCALE GENOMIC DNA]</scope>
</reference>
<dbReference type="PANTHER" id="PTHR47510:SF3">
    <property type="entry name" value="ENDO_EXONUCLEASE_PHOSPHATASE DOMAIN-CONTAINING PROTEIN"/>
    <property type="match status" value="1"/>
</dbReference>
<evidence type="ECO:0000313" key="1">
    <source>
        <dbReference type="EMBL" id="CAH3132643.1"/>
    </source>
</evidence>
<dbReference type="Proteomes" id="UP001159405">
    <property type="component" value="Unassembled WGS sequence"/>
</dbReference>
<evidence type="ECO:0000313" key="2">
    <source>
        <dbReference type="Proteomes" id="UP001159405"/>
    </source>
</evidence>
<name>A0ABN8P7D0_9CNID</name>
<dbReference type="PANTHER" id="PTHR47510">
    <property type="entry name" value="REVERSE TRANSCRIPTASE DOMAIN-CONTAINING PROTEIN"/>
    <property type="match status" value="1"/>
</dbReference>
<dbReference type="SUPFAM" id="SSF56219">
    <property type="entry name" value="DNase I-like"/>
    <property type="match status" value="1"/>
</dbReference>
<sequence length="401" mass="46089">SHELLPSKRGFKLASLNINSLSAHIDELRILLSGRPIDILAINETKLDDTISDNEIHISGYESIRSDRSTNGRSGGGVCFFIRSEINYSVRSDLMCEHLERDWSNIENYSDPNLMWAAWKQLFLECVNKHAPLHVKRARASKSPWITPYLKKPMHDRDILKLKASRSKDANDWLQFKKCRNLVNNEIKKAKELYYKRVLDENEGNSRQTWKIVNELTSRKTNNCCIKEIKSNGNSIYGPPELADAFNDHFSSIGPKLASQIYSNKGPSHLHYLEGTDKRLELKYENLSWNMHIEKIANKIASGIGAIKRCRPFRQIQVATMVYKSIHGLAPDYLGSLFTKYNPPYNFRNSENKLAVPLPRTNFLKNSFSYNGAVIWNSLSPELRQAKSLKSFRNGCRDFFD</sequence>
<dbReference type="InterPro" id="IPR036691">
    <property type="entry name" value="Endo/exonu/phosph_ase_sf"/>
</dbReference>